<dbReference type="EMBL" id="CAWUHD010000015">
    <property type="protein sequence ID" value="CAK7214816.1"/>
    <property type="molecule type" value="Genomic_DNA"/>
</dbReference>
<feature type="domain" description="Peptidase S12 Pab87-related C-terminal" evidence="3">
    <location>
        <begin position="424"/>
        <end position="513"/>
    </location>
</feature>
<dbReference type="InterPro" id="IPR050491">
    <property type="entry name" value="AmpC-like"/>
</dbReference>
<dbReference type="InterPro" id="IPR021860">
    <property type="entry name" value="Peptidase_S12_Pab87-rel_C"/>
</dbReference>
<proteinExistence type="inferred from homology"/>
<dbReference type="Gene3D" id="2.40.128.600">
    <property type="match status" value="1"/>
</dbReference>
<gene>
    <name evidence="4" type="ORF">SEUCBS140593_002318</name>
</gene>
<dbReference type="Pfam" id="PF00144">
    <property type="entry name" value="Beta-lactamase"/>
    <property type="match status" value="1"/>
</dbReference>
<comment type="similarity">
    <text evidence="1">Belongs to the peptidase S12 family.</text>
</comment>
<dbReference type="SUPFAM" id="SSF56601">
    <property type="entry name" value="beta-lactamase/transpeptidase-like"/>
    <property type="match status" value="1"/>
</dbReference>
<dbReference type="InterPro" id="IPR012338">
    <property type="entry name" value="Beta-lactam/transpept-like"/>
</dbReference>
<evidence type="ECO:0008006" key="6">
    <source>
        <dbReference type="Google" id="ProtNLM"/>
    </source>
</evidence>
<evidence type="ECO:0000313" key="4">
    <source>
        <dbReference type="EMBL" id="CAK7214816.1"/>
    </source>
</evidence>
<name>A0ABP0B5L7_9PEZI</name>
<evidence type="ECO:0000259" key="2">
    <source>
        <dbReference type="Pfam" id="PF00144"/>
    </source>
</evidence>
<dbReference type="Gene3D" id="3.40.710.10">
    <property type="entry name" value="DD-peptidase/beta-lactamase superfamily"/>
    <property type="match status" value="1"/>
</dbReference>
<comment type="caution">
    <text evidence="4">The sequence shown here is derived from an EMBL/GenBank/DDBJ whole genome shotgun (WGS) entry which is preliminary data.</text>
</comment>
<keyword evidence="5" id="KW-1185">Reference proteome</keyword>
<sequence length="536" mass="58084">MASSNTLHHRLDALRPAMEALMRLGGTPGLSLAVVDSIDDNNVYYANIGVRDIASGQPVTAETRFPACSLAKAVSAAAMGLLVDEGKASWDMLAKDAVPSFANSSDAALAETTTLADLFSHRSGMSSVGALVGGSAGNVLVATQADMLRVVNEQVLLPERRGSYSYNSTAYDLAGAALETLSQQPTVAALVDDRIVRPLGLQWSSMVPPLENSDNNTCSCYNVLDDGTPVRVPAPRVGENGVGAASGGLWTCTADLVKLYRAMLRSFHGEDTPLRGISHTMVPHVAMPGQDTAYGLGWVRTRLPNTLGQIGLNGRLLPDGMPTVGNGLHRRPLVVYHQGTLPGALACAVLLPETCQVVVVLSNALALTDVPDWVAHLVVEELLGVLPDHRVDVFKYAHQSMAINLAWYDGVTKGLVLTTVRRPRMRSLEAYVGTYVDRTGIFRVVVTLNEHQLVWAFQGLDSERYGLTHYDGDTFTWLQTRNELVSRGRWVLGDDCRPDFWQVVFCEDDGHPATINAVQWKYDPAVPPIEYRRVTI</sequence>
<evidence type="ECO:0000256" key="1">
    <source>
        <dbReference type="ARBA" id="ARBA00038215"/>
    </source>
</evidence>
<protein>
    <recommendedName>
        <fullName evidence="6">Beta-lactamase-related domain-containing protein</fullName>
    </recommendedName>
</protein>
<feature type="domain" description="Beta-lactamase-related" evidence="2">
    <location>
        <begin position="17"/>
        <end position="366"/>
    </location>
</feature>
<evidence type="ECO:0000313" key="5">
    <source>
        <dbReference type="Proteomes" id="UP001642482"/>
    </source>
</evidence>
<accession>A0ABP0B5L7</accession>
<dbReference type="PANTHER" id="PTHR46825:SF15">
    <property type="entry name" value="BETA-LACTAMASE-RELATED DOMAIN-CONTAINING PROTEIN"/>
    <property type="match status" value="1"/>
</dbReference>
<dbReference type="Proteomes" id="UP001642482">
    <property type="component" value="Unassembled WGS sequence"/>
</dbReference>
<reference evidence="4 5" key="1">
    <citation type="submission" date="2024-01" db="EMBL/GenBank/DDBJ databases">
        <authorList>
            <person name="Allen C."/>
            <person name="Tagirdzhanova G."/>
        </authorList>
    </citation>
    <scope>NUCLEOTIDE SEQUENCE [LARGE SCALE GENOMIC DNA]</scope>
</reference>
<dbReference type="Pfam" id="PF11954">
    <property type="entry name" value="DUF3471"/>
    <property type="match status" value="1"/>
</dbReference>
<dbReference type="InterPro" id="IPR001466">
    <property type="entry name" value="Beta-lactam-related"/>
</dbReference>
<evidence type="ECO:0000259" key="3">
    <source>
        <dbReference type="Pfam" id="PF11954"/>
    </source>
</evidence>
<organism evidence="4 5">
    <name type="scientific">Sporothrix eucalyptigena</name>
    <dbReference type="NCBI Taxonomy" id="1812306"/>
    <lineage>
        <taxon>Eukaryota</taxon>
        <taxon>Fungi</taxon>
        <taxon>Dikarya</taxon>
        <taxon>Ascomycota</taxon>
        <taxon>Pezizomycotina</taxon>
        <taxon>Sordariomycetes</taxon>
        <taxon>Sordariomycetidae</taxon>
        <taxon>Ophiostomatales</taxon>
        <taxon>Ophiostomataceae</taxon>
        <taxon>Sporothrix</taxon>
    </lineage>
</organism>
<dbReference type="PANTHER" id="PTHR46825">
    <property type="entry name" value="D-ALANYL-D-ALANINE-CARBOXYPEPTIDASE/ENDOPEPTIDASE AMPH"/>
    <property type="match status" value="1"/>
</dbReference>